<proteinExistence type="predicted"/>
<protein>
    <submittedName>
        <fullName evidence="1">Uncharacterized protein</fullName>
    </submittedName>
</protein>
<reference evidence="1" key="1">
    <citation type="submission" date="2020-04" db="EMBL/GenBank/DDBJ databases">
        <authorList>
            <person name="Chiriac C."/>
            <person name="Salcher M."/>
            <person name="Ghai R."/>
            <person name="Kavagutti S V."/>
        </authorList>
    </citation>
    <scope>NUCLEOTIDE SEQUENCE</scope>
</reference>
<sequence length="47" mass="5719">MDMKQEHCKICEKECDPWVTIHNSHIYLGCYHEILTKSKDFYEDIDE</sequence>
<name>A0A6J5LK52_9CAUD</name>
<organism evidence="1">
    <name type="scientific">uncultured Caudovirales phage</name>
    <dbReference type="NCBI Taxonomy" id="2100421"/>
    <lineage>
        <taxon>Viruses</taxon>
        <taxon>Duplodnaviria</taxon>
        <taxon>Heunggongvirae</taxon>
        <taxon>Uroviricota</taxon>
        <taxon>Caudoviricetes</taxon>
        <taxon>Peduoviridae</taxon>
        <taxon>Maltschvirus</taxon>
        <taxon>Maltschvirus maltsch</taxon>
    </lineage>
</organism>
<accession>A0A6J5LK52</accession>
<dbReference type="EMBL" id="LR796278">
    <property type="protein sequence ID" value="CAB4133932.1"/>
    <property type="molecule type" value="Genomic_DNA"/>
</dbReference>
<evidence type="ECO:0000313" key="1">
    <source>
        <dbReference type="EMBL" id="CAB4133932.1"/>
    </source>
</evidence>
<gene>
    <name evidence="1" type="ORF">UFOVP265_19</name>
</gene>